<feature type="transmembrane region" description="Helical" evidence="12">
    <location>
        <begin position="346"/>
        <end position="366"/>
    </location>
</feature>
<comment type="caution">
    <text evidence="14">The sequence shown here is derived from an EMBL/GenBank/DDBJ whole genome shotgun (WGS) entry which is preliminary data.</text>
</comment>
<dbReference type="PANTHER" id="PTHR13046:SF0">
    <property type="entry name" value="CAAX PRENYL PROTEASE 2"/>
    <property type="match status" value="1"/>
</dbReference>
<keyword evidence="15" id="KW-1185">Reference proteome</keyword>
<evidence type="ECO:0000256" key="10">
    <source>
        <dbReference type="ARBA" id="ARBA00049729"/>
    </source>
</evidence>
<comment type="similarity">
    <text evidence="2">Belongs to the peptidase U48 family.</text>
</comment>
<gene>
    <name evidence="14" type="ORF">FNF29_04375</name>
</gene>
<feature type="transmembrane region" description="Helical" evidence="12">
    <location>
        <begin position="48"/>
        <end position="70"/>
    </location>
</feature>
<name>A0A5A8CG80_CAFRO</name>
<dbReference type="Proteomes" id="UP000323011">
    <property type="component" value="Unassembled WGS sequence"/>
</dbReference>
<evidence type="ECO:0000313" key="15">
    <source>
        <dbReference type="Proteomes" id="UP000323011"/>
    </source>
</evidence>
<evidence type="ECO:0000256" key="12">
    <source>
        <dbReference type="SAM" id="Phobius"/>
    </source>
</evidence>
<evidence type="ECO:0000256" key="8">
    <source>
        <dbReference type="ARBA" id="ARBA00023136"/>
    </source>
</evidence>
<dbReference type="Pfam" id="PF02517">
    <property type="entry name" value="Rce1-like"/>
    <property type="match status" value="1"/>
</dbReference>
<proteinExistence type="inferred from homology"/>
<evidence type="ECO:0000313" key="14">
    <source>
        <dbReference type="EMBL" id="KAA0151689.1"/>
    </source>
</evidence>
<keyword evidence="4 12" id="KW-0812">Transmembrane</keyword>
<keyword evidence="8 12" id="KW-0472">Membrane</keyword>
<dbReference type="GO" id="GO:0004222">
    <property type="term" value="F:metalloendopeptidase activity"/>
    <property type="evidence" value="ECO:0007669"/>
    <property type="project" value="InterPro"/>
</dbReference>
<evidence type="ECO:0000256" key="2">
    <source>
        <dbReference type="ARBA" id="ARBA00006897"/>
    </source>
</evidence>
<evidence type="ECO:0000256" key="5">
    <source>
        <dbReference type="ARBA" id="ARBA00022801"/>
    </source>
</evidence>
<dbReference type="InterPro" id="IPR003675">
    <property type="entry name" value="Rce1/LyrA-like_dom"/>
</dbReference>
<evidence type="ECO:0000259" key="13">
    <source>
        <dbReference type="Pfam" id="PF02517"/>
    </source>
</evidence>
<dbReference type="PANTHER" id="PTHR13046">
    <property type="entry name" value="PROTEASE U48 CAAX PRENYL PROTEASE RCE1"/>
    <property type="match status" value="1"/>
</dbReference>
<dbReference type="GO" id="GO:0071586">
    <property type="term" value="P:CAAX-box protein processing"/>
    <property type="evidence" value="ECO:0007669"/>
    <property type="project" value="InterPro"/>
</dbReference>
<dbReference type="InterPro" id="IPR039731">
    <property type="entry name" value="Rce1"/>
</dbReference>
<feature type="region of interest" description="Disordered" evidence="11">
    <location>
        <begin position="157"/>
        <end position="177"/>
    </location>
</feature>
<evidence type="ECO:0000256" key="11">
    <source>
        <dbReference type="SAM" id="MobiDB-lite"/>
    </source>
</evidence>
<keyword evidence="7 12" id="KW-1133">Transmembrane helix</keyword>
<feature type="transmembrane region" description="Helical" evidence="12">
    <location>
        <begin position="271"/>
        <end position="299"/>
    </location>
</feature>
<dbReference type="EMBL" id="VLTN01000025">
    <property type="protein sequence ID" value="KAA0151689.1"/>
    <property type="molecule type" value="Genomic_DNA"/>
</dbReference>
<evidence type="ECO:0000256" key="1">
    <source>
        <dbReference type="ARBA" id="ARBA00004477"/>
    </source>
</evidence>
<accession>A0A5A8CG80</accession>
<dbReference type="AlphaFoldDB" id="A0A5A8CG80"/>
<sequence>MDMGIAGALAASLATSALLSMLLNALPAAVLSRGRDDPRVVWFRARALAGFTLAVVVLAWLWLAFAFSAAELAALSAPRMPTGARWEGGGWTERFALAANLMRLWPQWDVRGAACGLGVVAVLFLGPLVDGVWEGVELYRARSASAAGAGLRFHGPPDGRAEGADVNAAPDSSKPREAATDWRLLGRCVLASLSEMDDAVQCPPPHDRARQLIIVRDLVAAPLLEEALFRCAVGAVLLAAGASPTAAFWLDPIAFAGAHMHHGWRQFRDGAPLASVAASVLFRSAYTFVFGLLAMHLWLAGPTPAGAVVAHMACNWLGPPDIARVIRSVNASRLPGSAAAVCAARARAAVVVCAYLAGVVGFFLAAPRLTAWASAA</sequence>
<feature type="transmembrane region" description="Helical" evidence="12">
    <location>
        <begin position="110"/>
        <end position="129"/>
    </location>
</feature>
<organism evidence="14 15">
    <name type="scientific">Cafeteria roenbergensis</name>
    <name type="common">Marine flagellate</name>
    <dbReference type="NCBI Taxonomy" id="33653"/>
    <lineage>
        <taxon>Eukaryota</taxon>
        <taxon>Sar</taxon>
        <taxon>Stramenopiles</taxon>
        <taxon>Bigyra</taxon>
        <taxon>Opalozoa</taxon>
        <taxon>Bicosoecida</taxon>
        <taxon>Cafeteriaceae</taxon>
        <taxon>Cafeteria</taxon>
    </lineage>
</organism>
<dbReference type="OMA" id="LMAGSPW"/>
<evidence type="ECO:0000256" key="3">
    <source>
        <dbReference type="ARBA" id="ARBA00022670"/>
    </source>
</evidence>
<comment type="catalytic activity">
    <reaction evidence="9">
        <text>Hydrolyzes the peptide bond -P2-(S-farnesyl or geranylgeranyl)C-P1'-P2'-P3'-COOH where P1' and P2' are amino acids with aliphatic sidechains and P3' is any C-terminal residue.</text>
        <dbReference type="EC" id="3.4.26.1"/>
    </reaction>
</comment>
<keyword evidence="3" id="KW-0645">Protease</keyword>
<feature type="domain" description="CAAX prenyl protease 2/Lysostaphin resistance protein A-like" evidence="13">
    <location>
        <begin position="213"/>
        <end position="317"/>
    </location>
</feature>
<dbReference type="EC" id="3.4.26.1" evidence="10"/>
<keyword evidence="6" id="KW-0256">Endoplasmic reticulum</keyword>
<evidence type="ECO:0000256" key="6">
    <source>
        <dbReference type="ARBA" id="ARBA00022824"/>
    </source>
</evidence>
<evidence type="ECO:0000256" key="9">
    <source>
        <dbReference type="ARBA" id="ARBA00047280"/>
    </source>
</evidence>
<evidence type="ECO:0000256" key="7">
    <source>
        <dbReference type="ARBA" id="ARBA00022989"/>
    </source>
</evidence>
<comment type="subcellular location">
    <subcellularLocation>
        <location evidence="1">Endoplasmic reticulum membrane</location>
        <topology evidence="1">Multi-pass membrane protein</topology>
    </subcellularLocation>
</comment>
<reference evidence="14 15" key="1">
    <citation type="submission" date="2019-07" db="EMBL/GenBank/DDBJ databases">
        <title>Genomes of Cafeteria roenbergensis.</title>
        <authorList>
            <person name="Fischer M.G."/>
            <person name="Hackl T."/>
            <person name="Roman M."/>
        </authorList>
    </citation>
    <scope>NUCLEOTIDE SEQUENCE [LARGE SCALE GENOMIC DNA]</scope>
    <source>
        <strain evidence="14 15">BVI</strain>
    </source>
</reference>
<dbReference type="GO" id="GO:0005789">
    <property type="term" value="C:endoplasmic reticulum membrane"/>
    <property type="evidence" value="ECO:0007669"/>
    <property type="project" value="UniProtKB-SubCell"/>
</dbReference>
<protein>
    <recommendedName>
        <fullName evidence="10">intramembrane prenyl-peptidase Rce1</fullName>
        <ecNumber evidence="10">3.4.26.1</ecNumber>
    </recommendedName>
</protein>
<feature type="transmembrane region" description="Helical" evidence="12">
    <location>
        <begin position="227"/>
        <end position="250"/>
    </location>
</feature>
<evidence type="ECO:0000256" key="4">
    <source>
        <dbReference type="ARBA" id="ARBA00022692"/>
    </source>
</evidence>
<keyword evidence="5" id="KW-0378">Hydrolase</keyword>